<dbReference type="RefSeq" id="WP_340355260.1">
    <property type="nucleotide sequence ID" value="NZ_JBBKZU010000001.1"/>
</dbReference>
<dbReference type="EMBL" id="JBBKZU010000001">
    <property type="protein sequence ID" value="MEJ8809949.1"/>
    <property type="molecule type" value="Genomic_DNA"/>
</dbReference>
<keyword evidence="3" id="KW-1185">Reference proteome</keyword>
<comment type="caution">
    <text evidence="2">The sequence shown here is derived from an EMBL/GenBank/DDBJ whole genome shotgun (WGS) entry which is preliminary data.</text>
</comment>
<protein>
    <submittedName>
        <fullName evidence="2">Uncharacterized protein</fullName>
    </submittedName>
</protein>
<sequence>MTHGTQLVAKRARLHRVGEGCQKVLPVKQEHLRNAFGLARAQEARMLPGLQRLKSSRTAAQMKCRQIEYQVGLALRKSLWHARQPSPHRAVERRRPQYEQRVTDPLQRRAVIRQIQDQRLPRKSTRKACQPYT</sequence>
<dbReference type="Proteomes" id="UP001365846">
    <property type="component" value="Unassembled WGS sequence"/>
</dbReference>
<evidence type="ECO:0000313" key="2">
    <source>
        <dbReference type="EMBL" id="MEJ8809949.1"/>
    </source>
</evidence>
<feature type="region of interest" description="Disordered" evidence="1">
    <location>
        <begin position="114"/>
        <end position="133"/>
    </location>
</feature>
<reference evidence="2 3" key="1">
    <citation type="submission" date="2024-03" db="EMBL/GenBank/DDBJ databases">
        <title>Novel species of the genus Variovorax.</title>
        <authorList>
            <person name="Liu Q."/>
            <person name="Xin Y.-H."/>
        </authorList>
    </citation>
    <scope>NUCLEOTIDE SEQUENCE [LARGE SCALE GENOMIC DNA]</scope>
    <source>
        <strain evidence="2 3">KACC 18899</strain>
    </source>
</reference>
<name>A0ABU8V8H7_9BURK</name>
<evidence type="ECO:0000256" key="1">
    <source>
        <dbReference type="SAM" id="MobiDB-lite"/>
    </source>
</evidence>
<gene>
    <name evidence="2" type="ORF">WKW77_02660</name>
</gene>
<feature type="compositionally biased region" description="Basic and acidic residues" evidence="1">
    <location>
        <begin position="89"/>
        <end position="102"/>
    </location>
</feature>
<feature type="region of interest" description="Disordered" evidence="1">
    <location>
        <begin position="82"/>
        <end position="105"/>
    </location>
</feature>
<evidence type="ECO:0000313" key="3">
    <source>
        <dbReference type="Proteomes" id="UP001365846"/>
    </source>
</evidence>
<proteinExistence type="predicted"/>
<organism evidence="2 3">
    <name type="scientific">Variovorax ureilyticus</name>
    <dbReference type="NCBI Taxonomy" id="1836198"/>
    <lineage>
        <taxon>Bacteria</taxon>
        <taxon>Pseudomonadati</taxon>
        <taxon>Pseudomonadota</taxon>
        <taxon>Betaproteobacteria</taxon>
        <taxon>Burkholderiales</taxon>
        <taxon>Comamonadaceae</taxon>
        <taxon>Variovorax</taxon>
    </lineage>
</organism>
<accession>A0ABU8V8H7</accession>